<evidence type="ECO:0000256" key="9">
    <source>
        <dbReference type="ARBA" id="ARBA00022694"/>
    </source>
</evidence>
<sequence>MERRFTSRIVCLDWIENSESEKSKISSSIQEKYEHLRLQYEADLRKNWVEQLESPNQVLEQLSLAACLIELWKSMCKTESENESQPIVPNFVDIACGNGILVYVLRMEGYEGSGYDASRRKSWSTFPPWIQSCLHEKVIIPKPFLDMLGPLEIDIGIESGLFPENTFIISDHADELTVWTPILAALANPCSPLPFMVVPCCSRSLAGSYFRYPPGGAGQGYGDSNPGLHGHSCNGISQPCSGDLRALRAAKMNEKTENGFLSSMAGSLAVKTASIAEEIDFGVEKAWLRTPGAVNMALIGGRDENSNRLKSGEPVTDEELTAARLKIMEVVERECLQDGGIQAAAQLWIDRLETLRHANQTQHQPY</sequence>
<evidence type="ECO:0000256" key="1">
    <source>
        <dbReference type="ARBA" id="ARBA00004496"/>
    </source>
</evidence>
<keyword evidence="9 11" id="KW-0819">tRNA processing</keyword>
<evidence type="ECO:0000256" key="6">
    <source>
        <dbReference type="ARBA" id="ARBA00022603"/>
    </source>
</evidence>
<gene>
    <name evidence="12" type="ORF">POLS_LOCUS8291</name>
</gene>
<dbReference type="AlphaFoldDB" id="A0A9W4I6Z2"/>
<reference evidence="12" key="1">
    <citation type="submission" date="2021-07" db="EMBL/GenBank/DDBJ databases">
        <authorList>
            <person name="Branca A.L. A."/>
        </authorList>
    </citation>
    <scope>NUCLEOTIDE SEQUENCE</scope>
</reference>
<keyword evidence="13" id="KW-1185">Reference proteome</keyword>
<evidence type="ECO:0000256" key="7">
    <source>
        <dbReference type="ARBA" id="ARBA00022679"/>
    </source>
</evidence>
<dbReference type="GO" id="GO:0141101">
    <property type="term" value="F:tRNA(Ser) (uridine(44)-2'-O-)-methyltransferase activity"/>
    <property type="evidence" value="ECO:0007669"/>
    <property type="project" value="UniProtKB-EC"/>
</dbReference>
<keyword evidence="8 11" id="KW-0949">S-adenosyl-L-methionine</keyword>
<dbReference type="GO" id="GO:0030488">
    <property type="term" value="P:tRNA methylation"/>
    <property type="evidence" value="ECO:0007669"/>
    <property type="project" value="UniProtKB-UniRule"/>
</dbReference>
<dbReference type="Proteomes" id="UP001153618">
    <property type="component" value="Unassembled WGS sequence"/>
</dbReference>
<keyword evidence="6 11" id="KW-0489">Methyltransferase</keyword>
<keyword evidence="7 11" id="KW-0808">Transferase</keyword>
<dbReference type="EC" id="2.1.1.211" evidence="3 11"/>
<dbReference type="InterPro" id="IPR011671">
    <property type="entry name" value="tRNA_uracil_MeTrfase"/>
</dbReference>
<evidence type="ECO:0000256" key="11">
    <source>
        <dbReference type="RuleBase" id="RU368004"/>
    </source>
</evidence>
<evidence type="ECO:0000256" key="3">
    <source>
        <dbReference type="ARBA" id="ARBA00012795"/>
    </source>
</evidence>
<comment type="subcellular location">
    <subcellularLocation>
        <location evidence="1 11">Cytoplasm</location>
    </subcellularLocation>
</comment>
<organism evidence="12 13">
    <name type="scientific">Penicillium olsonii</name>
    <dbReference type="NCBI Taxonomy" id="99116"/>
    <lineage>
        <taxon>Eukaryota</taxon>
        <taxon>Fungi</taxon>
        <taxon>Dikarya</taxon>
        <taxon>Ascomycota</taxon>
        <taxon>Pezizomycotina</taxon>
        <taxon>Eurotiomycetes</taxon>
        <taxon>Eurotiomycetidae</taxon>
        <taxon>Eurotiales</taxon>
        <taxon>Aspergillaceae</taxon>
        <taxon>Penicillium</taxon>
    </lineage>
</organism>
<evidence type="ECO:0000256" key="2">
    <source>
        <dbReference type="ARBA" id="ARBA00009056"/>
    </source>
</evidence>
<comment type="similarity">
    <text evidence="2 11">Belongs to the TRM44 family.</text>
</comment>
<dbReference type="PANTHER" id="PTHR21210:SF0">
    <property type="entry name" value="TRNA (URACIL-O(2)-)-METHYLTRANSFERASE-RELATED"/>
    <property type="match status" value="1"/>
</dbReference>
<dbReference type="GO" id="GO:0005737">
    <property type="term" value="C:cytoplasm"/>
    <property type="evidence" value="ECO:0007669"/>
    <property type="project" value="UniProtKB-SubCell"/>
</dbReference>
<dbReference type="EMBL" id="CAJVOS010000060">
    <property type="protein sequence ID" value="CAG8229467.1"/>
    <property type="molecule type" value="Genomic_DNA"/>
</dbReference>
<dbReference type="PANTHER" id="PTHR21210">
    <property type="entry name" value="TRNA (URACIL-O(2)-)-METHYLTRANSFERASE-RELATED"/>
    <property type="match status" value="1"/>
</dbReference>
<evidence type="ECO:0000256" key="8">
    <source>
        <dbReference type="ARBA" id="ARBA00022691"/>
    </source>
</evidence>
<evidence type="ECO:0000313" key="12">
    <source>
        <dbReference type="EMBL" id="CAG8229467.1"/>
    </source>
</evidence>
<name>A0A9W4I6Z2_PENOL</name>
<protein>
    <recommendedName>
        <fullName evidence="4 11">tRNA (uracil-O(2)-)-methyltransferase</fullName>
        <ecNumber evidence="3 11">2.1.1.211</ecNumber>
    </recommendedName>
</protein>
<evidence type="ECO:0000313" key="13">
    <source>
        <dbReference type="Proteomes" id="UP001153618"/>
    </source>
</evidence>
<accession>A0A9W4I6Z2</accession>
<comment type="catalytic activity">
    <reaction evidence="10 11">
        <text>uridine(44) in tRNA(Ser) + S-adenosyl-L-methionine = 2'-O-methyluridine(44) in tRNA(Ser) + S-adenosyl-L-homocysteine + H(+)</text>
        <dbReference type="Rhea" id="RHEA:43100"/>
        <dbReference type="Rhea" id="RHEA-COMP:10339"/>
        <dbReference type="Rhea" id="RHEA-COMP:10340"/>
        <dbReference type="ChEBI" id="CHEBI:15378"/>
        <dbReference type="ChEBI" id="CHEBI:57856"/>
        <dbReference type="ChEBI" id="CHEBI:59789"/>
        <dbReference type="ChEBI" id="CHEBI:65315"/>
        <dbReference type="ChEBI" id="CHEBI:74478"/>
        <dbReference type="EC" id="2.1.1.211"/>
    </reaction>
</comment>
<keyword evidence="5 11" id="KW-0963">Cytoplasm</keyword>
<dbReference type="Pfam" id="PF07757">
    <property type="entry name" value="AdoMet_MTase"/>
    <property type="match status" value="1"/>
</dbReference>
<dbReference type="OrthoDB" id="10047021at2759"/>
<comment type="caution">
    <text evidence="12">The sequence shown here is derived from an EMBL/GenBank/DDBJ whole genome shotgun (WGS) entry which is preliminary data.</text>
</comment>
<evidence type="ECO:0000256" key="4">
    <source>
        <dbReference type="ARBA" id="ARBA00017788"/>
    </source>
</evidence>
<evidence type="ECO:0000256" key="5">
    <source>
        <dbReference type="ARBA" id="ARBA00022490"/>
    </source>
</evidence>
<evidence type="ECO:0000256" key="10">
    <source>
        <dbReference type="ARBA" id="ARBA00047957"/>
    </source>
</evidence>
<comment type="function">
    <text evidence="11">Adenosyl-L-methionine (AdoMet)-dependent tRNA (uracil-O(2)-)-methyltransferase.</text>
</comment>
<proteinExistence type="inferred from homology"/>